<dbReference type="PANTHER" id="PTHR30518:SF2">
    <property type="entry name" value="ENDOLYTIC MUREIN TRANSGLYCOSYLASE"/>
    <property type="match status" value="1"/>
</dbReference>
<evidence type="ECO:0000256" key="8">
    <source>
        <dbReference type="SAM" id="Coils"/>
    </source>
</evidence>
<dbReference type="CDD" id="cd08010">
    <property type="entry name" value="MltG_like"/>
    <property type="match status" value="1"/>
</dbReference>
<evidence type="ECO:0000256" key="6">
    <source>
        <dbReference type="ARBA" id="ARBA00023316"/>
    </source>
</evidence>
<dbReference type="EMBL" id="JBHRZV010000051">
    <property type="protein sequence ID" value="MFC3928648.1"/>
    <property type="molecule type" value="Genomic_DNA"/>
</dbReference>
<evidence type="ECO:0000256" key="2">
    <source>
        <dbReference type="ARBA" id="ARBA00022692"/>
    </source>
</evidence>
<evidence type="ECO:0000256" key="9">
    <source>
        <dbReference type="SAM" id="MobiDB-lite"/>
    </source>
</evidence>
<comment type="caution">
    <text evidence="10">The sequence shown here is derived from an EMBL/GenBank/DDBJ whole genome shotgun (WGS) entry which is preliminary data.</text>
</comment>
<protein>
    <recommendedName>
        <fullName evidence="7">Endolytic murein transglycosylase</fullName>
        <ecNumber evidence="7">4.2.2.29</ecNumber>
    </recommendedName>
    <alternativeName>
        <fullName evidence="7">Peptidoglycan lytic transglycosylase</fullName>
    </alternativeName>
    <alternativeName>
        <fullName evidence="7">Peptidoglycan polymerization terminase</fullName>
    </alternativeName>
</protein>
<evidence type="ECO:0000256" key="1">
    <source>
        <dbReference type="ARBA" id="ARBA00022475"/>
    </source>
</evidence>
<evidence type="ECO:0000256" key="3">
    <source>
        <dbReference type="ARBA" id="ARBA00022989"/>
    </source>
</evidence>
<comment type="catalytic activity">
    <reaction evidence="7">
        <text>a peptidoglycan chain = a peptidoglycan chain with N-acetyl-1,6-anhydromuramyl-[peptide] at the reducing end + a peptidoglycan chain with N-acetylglucosamine at the non-reducing end.</text>
        <dbReference type="EC" id="4.2.2.29"/>
    </reaction>
</comment>
<evidence type="ECO:0000313" key="11">
    <source>
        <dbReference type="Proteomes" id="UP001595807"/>
    </source>
</evidence>
<feature type="site" description="Important for catalytic activity" evidence="7">
    <location>
        <position position="465"/>
    </location>
</feature>
<keyword evidence="2 7" id="KW-0812">Transmembrane</keyword>
<dbReference type="HAMAP" id="MF_02065">
    <property type="entry name" value="MltG"/>
    <property type="match status" value="1"/>
</dbReference>
<keyword evidence="1 7" id="KW-1003">Cell membrane</keyword>
<organism evidence="10 11">
    <name type="scientific">Streptococcus caprae</name>
    <dbReference type="NCBI Taxonomy" id="1640501"/>
    <lineage>
        <taxon>Bacteria</taxon>
        <taxon>Bacillati</taxon>
        <taxon>Bacillota</taxon>
        <taxon>Bacilli</taxon>
        <taxon>Lactobacillales</taxon>
        <taxon>Streptococcaceae</taxon>
        <taxon>Streptococcus</taxon>
    </lineage>
</organism>
<comment type="similarity">
    <text evidence="7">Belongs to the transglycosylase MltG family.</text>
</comment>
<keyword evidence="5 7" id="KW-0456">Lyase</keyword>
<keyword evidence="3 7" id="KW-1133">Transmembrane helix</keyword>
<evidence type="ECO:0000313" key="10">
    <source>
        <dbReference type="EMBL" id="MFC3928648.1"/>
    </source>
</evidence>
<evidence type="ECO:0000256" key="5">
    <source>
        <dbReference type="ARBA" id="ARBA00023239"/>
    </source>
</evidence>
<accession>A0ABV8CXL9</accession>
<proteinExistence type="inferred from homology"/>
<dbReference type="Proteomes" id="UP001595807">
    <property type="component" value="Unassembled WGS sequence"/>
</dbReference>
<reference evidence="11" key="1">
    <citation type="journal article" date="2019" name="Int. J. Syst. Evol. Microbiol.">
        <title>The Global Catalogue of Microorganisms (GCM) 10K type strain sequencing project: providing services to taxonomists for standard genome sequencing and annotation.</title>
        <authorList>
            <consortium name="The Broad Institute Genomics Platform"/>
            <consortium name="The Broad Institute Genome Sequencing Center for Infectious Disease"/>
            <person name="Wu L."/>
            <person name="Ma J."/>
        </authorList>
    </citation>
    <scope>NUCLEOTIDE SEQUENCE [LARGE SCALE GENOMIC DNA]</scope>
    <source>
        <strain evidence="11">CCUG 67170</strain>
    </source>
</reference>
<dbReference type="PANTHER" id="PTHR30518">
    <property type="entry name" value="ENDOLYTIC MUREIN TRANSGLYCOSYLASE"/>
    <property type="match status" value="1"/>
</dbReference>
<evidence type="ECO:0000256" key="7">
    <source>
        <dbReference type="HAMAP-Rule" id="MF_02065"/>
    </source>
</evidence>
<sequence length="588" mass="65194">MTDNQNDTNKVGNQPLSFKEQILADLEEAVRQRRLREEEELEKERLAKEEAKHQAELELQRLESLQAQKEAALVSAAKEQARQEAAARATIQAEKAQEEAKRAKEEAAKAQAIAFAQMEQEQERLKQEALSRQVTDVTLVAESENVTERDLDQTQYYDKGTLAKSLATQNDDLAETKSLPVDLIENQQTGIVEDSSDNEELENNDKLRRDRHRQQNNRIARKISLGIVAVIAAVVLLTGIFTYRFISSAIGPVDADSTEYVQVEIPSGSGNKLIGQILEKAGVIKSATVFNYYTKFKNYSNFQSGYYNVQKSMDLDDIAELLQQGGTAEPVTPALGKILVPEGYTIEQIAEAVAVNAGSKKGDASPYKAKDFLNLVQDEDFISKMVEKYPKLLGSLPDANQSKYQLEGYLFPATYAYYDGTTLEDIVDQMLAAMDSNLAAYYDEIVANGQTVNDVLTLASLVEKEGSTDDDRKNIASVFYNRLNADMPLQSNIAILYAMGTLGQSTTLKQDTTVDTSIDSPYNVYTNTGLMPGPVDSPSLAAIEATMAPSDTDYLYFVADVTTGEVYYTTDYEEHLSNVEKYVNSKVN</sequence>
<keyword evidence="6 7" id="KW-0961">Cell wall biogenesis/degradation</keyword>
<keyword evidence="11" id="KW-1185">Reference proteome</keyword>
<keyword evidence="8" id="KW-0175">Coiled coil</keyword>
<feature type="coiled-coil region" evidence="8">
    <location>
        <begin position="29"/>
        <end position="128"/>
    </location>
</feature>
<comment type="subcellular location">
    <subcellularLocation>
        <location evidence="7">Cell membrane</location>
        <topology evidence="7">Single-pass membrane protein</topology>
    </subcellularLocation>
</comment>
<gene>
    <name evidence="7 10" type="primary">mltG</name>
    <name evidence="10" type="ORF">ACFORF_08760</name>
</gene>
<name>A0ABV8CXL9_9STRE</name>
<dbReference type="Gene3D" id="3.30.1490.480">
    <property type="entry name" value="Endolytic murein transglycosylase"/>
    <property type="match status" value="1"/>
</dbReference>
<keyword evidence="4 7" id="KW-0472">Membrane</keyword>
<dbReference type="Pfam" id="PF02618">
    <property type="entry name" value="YceG"/>
    <property type="match status" value="1"/>
</dbReference>
<dbReference type="NCBIfam" id="TIGR00247">
    <property type="entry name" value="endolytic transglycosylase MltG"/>
    <property type="match status" value="1"/>
</dbReference>
<dbReference type="Gene3D" id="3.30.160.60">
    <property type="entry name" value="Classic Zinc Finger"/>
    <property type="match status" value="1"/>
</dbReference>
<feature type="region of interest" description="Disordered" evidence="9">
    <location>
        <begin position="188"/>
        <end position="213"/>
    </location>
</feature>
<evidence type="ECO:0000256" key="4">
    <source>
        <dbReference type="ARBA" id="ARBA00023136"/>
    </source>
</evidence>
<comment type="function">
    <text evidence="7">Functions as a peptidoglycan terminase that cleaves nascent peptidoglycan strands endolytically to terminate their elongation.</text>
</comment>
<feature type="transmembrane region" description="Helical" evidence="7">
    <location>
        <begin position="223"/>
        <end position="246"/>
    </location>
</feature>
<dbReference type="RefSeq" id="WP_380427398.1">
    <property type="nucleotide sequence ID" value="NZ_JBHRZV010000051.1"/>
</dbReference>
<dbReference type="InterPro" id="IPR003770">
    <property type="entry name" value="MLTG-like"/>
</dbReference>
<dbReference type="EC" id="4.2.2.29" evidence="7"/>